<evidence type="ECO:0000256" key="1">
    <source>
        <dbReference type="SAM" id="MobiDB-lite"/>
    </source>
</evidence>
<dbReference type="Proteomes" id="UP001141327">
    <property type="component" value="Unassembled WGS sequence"/>
</dbReference>
<sequence>MEQSGLRVTEFAPDINASQDLNATFATEVDFPLETSLVDLVSFENEEPVNPAGVIDIKLSKISQLFNSYDPSPFLEKDLDDDAEDYIVAWARELPRKVPLTLMVHLPAEVAIHSEVGALQDSIRKFFFSRVATSRREVRAKLMEALKGFLVGMVIVIVCLTLRGLAMTFIVTEQLVLLTLLNMLTESLDIAAWVCLWVPVQTFLYKWWPTFSKLKLFKRLAVVDVRIRVREHGASAQPPAVAQPEFPAGSNPLPPQGMGLTSMIPLPFNSKVSVPRRKPRKYPLSSFRPPAPSPAHPPQRAWSGESLTPTPSTGPQAQATTPVSAPPPASAPSRADQQPLLKAATPAALKARAALQGALAGRGSLFAAVTAASLGLQQAEHTLFAALATPPIPSDAPTAHPSPLPQPPAGHLTPSSSVASFPAVAAGAARGELVPVPSEASFSMAPGGPQAEGSVSSVDVQWALGPNRRRAYYASPPTAI</sequence>
<accession>A0ABQ8ULP8</accession>
<feature type="region of interest" description="Disordered" evidence="1">
    <location>
        <begin position="390"/>
        <end position="416"/>
    </location>
</feature>
<comment type="caution">
    <text evidence="3">The sequence shown here is derived from an EMBL/GenBank/DDBJ whole genome shotgun (WGS) entry which is preliminary data.</text>
</comment>
<protein>
    <submittedName>
        <fullName evidence="3">Uncharacterized protein</fullName>
    </submittedName>
</protein>
<feature type="region of interest" description="Disordered" evidence="1">
    <location>
        <begin position="271"/>
        <end position="337"/>
    </location>
</feature>
<evidence type="ECO:0000256" key="2">
    <source>
        <dbReference type="SAM" id="Phobius"/>
    </source>
</evidence>
<evidence type="ECO:0000313" key="4">
    <source>
        <dbReference type="Proteomes" id="UP001141327"/>
    </source>
</evidence>
<keyword evidence="2" id="KW-1133">Transmembrane helix</keyword>
<proteinExistence type="predicted"/>
<dbReference type="EMBL" id="JAPMOS010000015">
    <property type="protein sequence ID" value="KAJ4460105.1"/>
    <property type="molecule type" value="Genomic_DNA"/>
</dbReference>
<feature type="compositionally biased region" description="Polar residues" evidence="1">
    <location>
        <begin position="305"/>
        <end position="314"/>
    </location>
</feature>
<feature type="transmembrane region" description="Helical" evidence="2">
    <location>
        <begin position="149"/>
        <end position="170"/>
    </location>
</feature>
<evidence type="ECO:0000313" key="3">
    <source>
        <dbReference type="EMBL" id="KAJ4460105.1"/>
    </source>
</evidence>
<reference evidence="3" key="1">
    <citation type="journal article" date="2022" name="bioRxiv">
        <title>Genomics of Preaxostyla Flagellates Illuminates Evolutionary Transitions and the Path Towards Mitochondrial Loss.</title>
        <authorList>
            <person name="Novak L.V.F."/>
            <person name="Treitli S.C."/>
            <person name="Pyrih J."/>
            <person name="Halakuc P."/>
            <person name="Pipaliya S.V."/>
            <person name="Vacek V."/>
            <person name="Brzon O."/>
            <person name="Soukal P."/>
            <person name="Eme L."/>
            <person name="Dacks J.B."/>
            <person name="Karnkowska A."/>
            <person name="Elias M."/>
            <person name="Hampl V."/>
        </authorList>
    </citation>
    <scope>NUCLEOTIDE SEQUENCE</scope>
    <source>
        <strain evidence="3">RCP-MX</strain>
    </source>
</reference>
<keyword evidence="4" id="KW-1185">Reference proteome</keyword>
<name>A0ABQ8ULP8_9EUKA</name>
<feature type="region of interest" description="Disordered" evidence="1">
    <location>
        <begin position="234"/>
        <end position="254"/>
    </location>
</feature>
<feature type="compositionally biased region" description="Pro residues" evidence="1">
    <location>
        <begin position="390"/>
        <end position="408"/>
    </location>
</feature>
<organism evidence="3 4">
    <name type="scientific">Paratrimastix pyriformis</name>
    <dbReference type="NCBI Taxonomy" id="342808"/>
    <lineage>
        <taxon>Eukaryota</taxon>
        <taxon>Metamonada</taxon>
        <taxon>Preaxostyla</taxon>
        <taxon>Paratrimastigidae</taxon>
        <taxon>Paratrimastix</taxon>
    </lineage>
</organism>
<keyword evidence="2" id="KW-0812">Transmembrane</keyword>
<keyword evidence="2" id="KW-0472">Membrane</keyword>
<gene>
    <name evidence="3" type="ORF">PAPYR_3836</name>
</gene>